<evidence type="ECO:0000313" key="3">
    <source>
        <dbReference type="EMBL" id="KFK21948.1"/>
    </source>
</evidence>
<evidence type="ECO:0000313" key="4">
    <source>
        <dbReference type="Proteomes" id="UP000029120"/>
    </source>
</evidence>
<dbReference type="PROSITE" id="PS50104">
    <property type="entry name" value="TIR"/>
    <property type="match status" value="1"/>
</dbReference>
<dbReference type="SUPFAM" id="SSF52200">
    <property type="entry name" value="Toll/Interleukin receptor TIR domain"/>
    <property type="match status" value="1"/>
</dbReference>
<dbReference type="SMART" id="SM00255">
    <property type="entry name" value="TIR"/>
    <property type="match status" value="1"/>
</dbReference>
<dbReference type="SUPFAM" id="SSF56112">
    <property type="entry name" value="Protein kinase-like (PK-like)"/>
    <property type="match status" value="1"/>
</dbReference>
<dbReference type="eggNOG" id="KOG0660">
    <property type="taxonomic scope" value="Eukaryota"/>
</dbReference>
<gene>
    <name evidence="3" type="ORF">AALP_AAs41246U000100</name>
</gene>
<feature type="domain" description="TIR" evidence="2">
    <location>
        <begin position="36"/>
        <end position="178"/>
    </location>
</feature>
<evidence type="ECO:0000256" key="1">
    <source>
        <dbReference type="ARBA" id="ARBA00023027"/>
    </source>
</evidence>
<name>A0A087FWE6_ARAAL</name>
<organism evidence="3 4">
    <name type="scientific">Arabis alpina</name>
    <name type="common">Alpine rock-cress</name>
    <dbReference type="NCBI Taxonomy" id="50452"/>
    <lineage>
        <taxon>Eukaryota</taxon>
        <taxon>Viridiplantae</taxon>
        <taxon>Streptophyta</taxon>
        <taxon>Embryophyta</taxon>
        <taxon>Tracheophyta</taxon>
        <taxon>Spermatophyta</taxon>
        <taxon>Magnoliopsida</taxon>
        <taxon>eudicotyledons</taxon>
        <taxon>Gunneridae</taxon>
        <taxon>Pentapetalae</taxon>
        <taxon>rosids</taxon>
        <taxon>malvids</taxon>
        <taxon>Brassicales</taxon>
        <taxon>Brassicaceae</taxon>
        <taxon>Arabideae</taxon>
        <taxon>Arabis</taxon>
    </lineage>
</organism>
<dbReference type="Gene3D" id="3.30.200.20">
    <property type="entry name" value="Phosphorylase Kinase, domain 1"/>
    <property type="match status" value="1"/>
</dbReference>
<reference evidence="4" key="1">
    <citation type="journal article" date="2015" name="Nat. Plants">
        <title>Genome expansion of Arabis alpina linked with retrotransposition and reduced symmetric DNA methylation.</title>
        <authorList>
            <person name="Willing E.M."/>
            <person name="Rawat V."/>
            <person name="Mandakova T."/>
            <person name="Maumus F."/>
            <person name="James G.V."/>
            <person name="Nordstroem K.J."/>
            <person name="Becker C."/>
            <person name="Warthmann N."/>
            <person name="Chica C."/>
            <person name="Szarzynska B."/>
            <person name="Zytnicki M."/>
            <person name="Albani M.C."/>
            <person name="Kiefer C."/>
            <person name="Bergonzi S."/>
            <person name="Castaings L."/>
            <person name="Mateos J.L."/>
            <person name="Berns M.C."/>
            <person name="Bujdoso N."/>
            <person name="Piofczyk T."/>
            <person name="de Lorenzo L."/>
            <person name="Barrero-Sicilia C."/>
            <person name="Mateos I."/>
            <person name="Piednoel M."/>
            <person name="Hagmann J."/>
            <person name="Chen-Min-Tao R."/>
            <person name="Iglesias-Fernandez R."/>
            <person name="Schuster S.C."/>
            <person name="Alonso-Blanco C."/>
            <person name="Roudier F."/>
            <person name="Carbonero P."/>
            <person name="Paz-Ares J."/>
            <person name="Davis S.J."/>
            <person name="Pecinka A."/>
            <person name="Quesneville H."/>
            <person name="Colot V."/>
            <person name="Lysak M.A."/>
            <person name="Weigel D."/>
            <person name="Coupland G."/>
            <person name="Schneeberger K."/>
        </authorList>
    </citation>
    <scope>NUCLEOTIDE SEQUENCE [LARGE SCALE GENOMIC DNA]</scope>
    <source>
        <strain evidence="4">cv. Pajares</strain>
    </source>
</reference>
<dbReference type="InterPro" id="IPR000157">
    <property type="entry name" value="TIR_dom"/>
</dbReference>
<keyword evidence="4" id="KW-1185">Reference proteome</keyword>
<dbReference type="GO" id="GO:0007165">
    <property type="term" value="P:signal transduction"/>
    <property type="evidence" value="ECO:0007669"/>
    <property type="project" value="InterPro"/>
</dbReference>
<dbReference type="InterPro" id="IPR029063">
    <property type="entry name" value="SAM-dependent_MTases_sf"/>
</dbReference>
<dbReference type="Proteomes" id="UP000029120">
    <property type="component" value="Unassembled WGS sequence"/>
</dbReference>
<dbReference type="InterPro" id="IPR011009">
    <property type="entry name" value="Kinase-like_dom_sf"/>
</dbReference>
<dbReference type="PANTHER" id="PTHR32009:SF115">
    <property type="entry name" value="RPP1-LIKE DISEASE RESISTANCE PROTEIN-RELATED"/>
    <property type="match status" value="1"/>
</dbReference>
<dbReference type="Pfam" id="PF01582">
    <property type="entry name" value="TIR"/>
    <property type="match status" value="1"/>
</dbReference>
<dbReference type="InterPro" id="IPR035897">
    <property type="entry name" value="Toll_tir_struct_dom_sf"/>
</dbReference>
<dbReference type="EMBL" id="KL994192">
    <property type="protein sequence ID" value="KFK21948.1"/>
    <property type="molecule type" value="Genomic_DNA"/>
</dbReference>
<accession>A0A087FWE6</accession>
<proteinExistence type="predicted"/>
<protein>
    <recommendedName>
        <fullName evidence="2">TIR domain-containing protein</fullName>
    </recommendedName>
</protein>
<dbReference type="OrthoDB" id="1678688at2759"/>
<dbReference type="Gene3D" id="3.40.50.10140">
    <property type="entry name" value="Toll/interleukin-1 receptor homology (TIR) domain"/>
    <property type="match status" value="1"/>
</dbReference>
<evidence type="ECO:0000259" key="2">
    <source>
        <dbReference type="PROSITE" id="PS50104"/>
    </source>
</evidence>
<dbReference type="PANTHER" id="PTHR32009">
    <property type="entry name" value="TMV RESISTANCE PROTEIN N-LIKE"/>
    <property type="match status" value="1"/>
</dbReference>
<dbReference type="AlphaFoldDB" id="A0A087FWE6"/>
<sequence>MGIGATLKNFSDTLALRNLQRKELEITLIIYWNHGWTYDVFPSFSGGDVRRSFLSHLLVKLHGKLINTFIDHGIERSRPIGPELLSAIRESTISIVIFSKKYASSTWCLNELVEIHKCYEELGQGKKNMKEMKFFTEYGDANRYQILQVIGKGSYGVVCAAIDTHMEEKNMCDAGSNNDITSADYYFDSYSEMLKDVVRTKSYRDVVYIKNKFLIKDKIVLDVEAELESCLCSVLKLEQLMLNVLKWVIRRKRWLSRTSVCMFWQ</sequence>
<dbReference type="Gene3D" id="3.40.50.150">
    <property type="entry name" value="Vaccinia Virus protein VP39"/>
    <property type="match status" value="1"/>
</dbReference>
<dbReference type="eggNOG" id="KOG1499">
    <property type="taxonomic scope" value="Eukaryota"/>
</dbReference>
<keyword evidence="1" id="KW-0520">NAD</keyword>
<dbReference type="Gramene" id="KFK21948">
    <property type="protein sequence ID" value="KFK21948"/>
    <property type="gene ID" value="AALP_AAs41246U000100"/>
</dbReference>